<proteinExistence type="predicted"/>
<reference evidence="3" key="2">
    <citation type="submission" date="2009-11" db="EMBL/GenBank/DDBJ databases">
        <title>The Genome Sequence of Allomyces macrogynus strain ATCC 38327.</title>
        <authorList>
            <consortium name="The Broad Institute Genome Sequencing Platform"/>
            <person name="Russ C."/>
            <person name="Cuomo C."/>
            <person name="Shea T."/>
            <person name="Young S.K."/>
            <person name="Zeng Q."/>
            <person name="Koehrsen M."/>
            <person name="Haas B."/>
            <person name="Borodovsky M."/>
            <person name="Guigo R."/>
            <person name="Alvarado L."/>
            <person name="Berlin A."/>
            <person name="Borenstein D."/>
            <person name="Chen Z."/>
            <person name="Engels R."/>
            <person name="Freedman E."/>
            <person name="Gellesch M."/>
            <person name="Goldberg J."/>
            <person name="Griggs A."/>
            <person name="Gujja S."/>
            <person name="Heiman D."/>
            <person name="Hepburn T."/>
            <person name="Howarth C."/>
            <person name="Jen D."/>
            <person name="Larson L."/>
            <person name="Lewis B."/>
            <person name="Mehta T."/>
            <person name="Park D."/>
            <person name="Pearson M."/>
            <person name="Roberts A."/>
            <person name="Saif S."/>
            <person name="Shenoy N."/>
            <person name="Sisk P."/>
            <person name="Stolte C."/>
            <person name="Sykes S."/>
            <person name="Walk T."/>
            <person name="White J."/>
            <person name="Yandava C."/>
            <person name="Burger G."/>
            <person name="Gray M.W."/>
            <person name="Holland P.W.H."/>
            <person name="King N."/>
            <person name="Lang F.B.F."/>
            <person name="Roger A.J."/>
            <person name="Ruiz-Trillo I."/>
            <person name="Lander E."/>
            <person name="Nusbaum C."/>
        </authorList>
    </citation>
    <scope>NUCLEOTIDE SEQUENCE [LARGE SCALE GENOMIC DNA]</scope>
    <source>
        <strain evidence="3">ATCC 38327</strain>
    </source>
</reference>
<dbReference type="AlphaFoldDB" id="A0A0L0S6S2"/>
<dbReference type="EMBL" id="GG745332">
    <property type="protein sequence ID" value="KNE58125.1"/>
    <property type="molecule type" value="Genomic_DNA"/>
</dbReference>
<sequence>MHTWFVLWTAAPTRTTCTPQLVVGLITGAMIKLAVGTKALHYRLIYENPVLCHIYGSSTKSHRKPLIIFGVGLAVTETVMMIAWLLNPATAVTSAVRNMPKSQPDVADKAVTADKPDRKTSMGVASYTASELGDGELCMLEHTNVVAAALAPVHVRSAGWAAPWRLCEIEVAEYQYLTVMALDGTATYYGLPYRSFATDGKAWIVTVTFKLGTVLEIQARDAENMNEWLRVLDVGPDIGGVFKTSTVGRTEGAAVNKARYEP</sequence>
<feature type="transmembrane region" description="Helical" evidence="1">
    <location>
        <begin position="66"/>
        <end position="86"/>
    </location>
</feature>
<name>A0A0L0S6S2_ALLM3</name>
<keyword evidence="1" id="KW-0812">Transmembrane</keyword>
<reference evidence="2 3" key="1">
    <citation type="submission" date="2009-11" db="EMBL/GenBank/DDBJ databases">
        <title>Annotation of Allomyces macrogynus ATCC 38327.</title>
        <authorList>
            <consortium name="The Broad Institute Genome Sequencing Platform"/>
            <person name="Russ C."/>
            <person name="Cuomo C."/>
            <person name="Burger G."/>
            <person name="Gray M.W."/>
            <person name="Holland P.W.H."/>
            <person name="King N."/>
            <person name="Lang F.B.F."/>
            <person name="Roger A.J."/>
            <person name="Ruiz-Trillo I."/>
            <person name="Young S.K."/>
            <person name="Zeng Q."/>
            <person name="Gargeya S."/>
            <person name="Fitzgerald M."/>
            <person name="Haas B."/>
            <person name="Abouelleil A."/>
            <person name="Alvarado L."/>
            <person name="Arachchi H.M."/>
            <person name="Berlin A."/>
            <person name="Chapman S.B."/>
            <person name="Gearin G."/>
            <person name="Goldberg J."/>
            <person name="Griggs A."/>
            <person name="Gujja S."/>
            <person name="Hansen M."/>
            <person name="Heiman D."/>
            <person name="Howarth C."/>
            <person name="Larimer J."/>
            <person name="Lui A."/>
            <person name="MacDonald P.J.P."/>
            <person name="McCowen C."/>
            <person name="Montmayeur A."/>
            <person name="Murphy C."/>
            <person name="Neiman D."/>
            <person name="Pearson M."/>
            <person name="Priest M."/>
            <person name="Roberts A."/>
            <person name="Saif S."/>
            <person name="Shea T."/>
            <person name="Sisk P."/>
            <person name="Stolte C."/>
            <person name="Sykes S."/>
            <person name="Wortman J."/>
            <person name="Nusbaum C."/>
            <person name="Birren B."/>
        </authorList>
    </citation>
    <scope>NUCLEOTIDE SEQUENCE [LARGE SCALE GENOMIC DNA]</scope>
    <source>
        <strain evidence="2 3">ATCC 38327</strain>
    </source>
</reference>
<protein>
    <submittedName>
        <fullName evidence="2">Uncharacterized protein</fullName>
    </submittedName>
</protein>
<keyword evidence="3" id="KW-1185">Reference proteome</keyword>
<keyword evidence="1" id="KW-1133">Transmembrane helix</keyword>
<accession>A0A0L0S6S2</accession>
<dbReference type="Proteomes" id="UP000054350">
    <property type="component" value="Unassembled WGS sequence"/>
</dbReference>
<dbReference type="VEuPathDB" id="FungiDB:AMAG_18376"/>
<organism evidence="2 3">
    <name type="scientific">Allomyces macrogynus (strain ATCC 38327)</name>
    <name type="common">Allomyces javanicus var. macrogynus</name>
    <dbReference type="NCBI Taxonomy" id="578462"/>
    <lineage>
        <taxon>Eukaryota</taxon>
        <taxon>Fungi</taxon>
        <taxon>Fungi incertae sedis</taxon>
        <taxon>Blastocladiomycota</taxon>
        <taxon>Blastocladiomycetes</taxon>
        <taxon>Blastocladiales</taxon>
        <taxon>Blastocladiaceae</taxon>
        <taxon>Allomyces</taxon>
    </lineage>
</organism>
<evidence type="ECO:0000313" key="3">
    <source>
        <dbReference type="Proteomes" id="UP000054350"/>
    </source>
</evidence>
<evidence type="ECO:0000313" key="2">
    <source>
        <dbReference type="EMBL" id="KNE58125.1"/>
    </source>
</evidence>
<keyword evidence="1" id="KW-0472">Membrane</keyword>
<dbReference type="OrthoDB" id="10552045at2759"/>
<gene>
    <name evidence="2" type="ORF">AMAG_18376</name>
</gene>
<evidence type="ECO:0000256" key="1">
    <source>
        <dbReference type="SAM" id="Phobius"/>
    </source>
</evidence>